<comment type="catalytic activity">
    <reaction evidence="1">
        <text>an S-(2-hydroxyacyl)glutathione + H2O = a 2-hydroxy carboxylate + glutathione + H(+)</text>
        <dbReference type="Rhea" id="RHEA:21864"/>
        <dbReference type="ChEBI" id="CHEBI:15377"/>
        <dbReference type="ChEBI" id="CHEBI:15378"/>
        <dbReference type="ChEBI" id="CHEBI:57925"/>
        <dbReference type="ChEBI" id="CHEBI:58896"/>
        <dbReference type="ChEBI" id="CHEBI:71261"/>
        <dbReference type="EC" id="3.1.2.6"/>
    </reaction>
</comment>
<dbReference type="InterPro" id="IPR001279">
    <property type="entry name" value="Metallo-B-lactamas"/>
</dbReference>
<keyword evidence="7" id="KW-0378">Hydrolase</keyword>
<dbReference type="Proteomes" id="UP000077671">
    <property type="component" value="Unassembled WGS sequence"/>
</dbReference>
<dbReference type="InterPro" id="IPR035680">
    <property type="entry name" value="Clx_II_MBL"/>
</dbReference>
<reference evidence="12" key="1">
    <citation type="submission" date="2016-04" db="EMBL/GenBank/DDBJ databases">
        <authorList>
            <person name="Nguyen H.D."/>
            <person name="Kesanakurti P."/>
            <person name="Cullis J."/>
            <person name="Levesque C.A."/>
            <person name="Hambleton S."/>
        </authorList>
    </citation>
    <scope>NUCLEOTIDE SEQUENCE</scope>
    <source>
        <strain evidence="12">DAOMC 238032</strain>
    </source>
</reference>
<name>A0A177V6C7_9BASI</name>
<dbReference type="EMBL" id="LWDD02000201">
    <property type="protein sequence ID" value="KAE8262788.1"/>
    <property type="molecule type" value="Genomic_DNA"/>
</dbReference>
<feature type="domain" description="Metallo-beta-lactamase" evidence="10">
    <location>
        <begin position="51"/>
        <end position="223"/>
    </location>
</feature>
<dbReference type="SUPFAM" id="SSF56281">
    <property type="entry name" value="Metallo-hydrolase/oxidoreductase"/>
    <property type="match status" value="1"/>
</dbReference>
<proteinExistence type="inferred from homology"/>
<gene>
    <name evidence="12" type="ORF">A4X03_0g2180</name>
    <name evidence="11" type="ORF">JKIAZH3_G4196</name>
</gene>
<dbReference type="EMBL" id="CAJHJG010006136">
    <property type="protein sequence ID" value="CAD6955014.1"/>
    <property type="molecule type" value="Genomic_DNA"/>
</dbReference>
<dbReference type="GO" id="GO:0004416">
    <property type="term" value="F:hydroxyacylglutathione hydrolase activity"/>
    <property type="evidence" value="ECO:0007669"/>
    <property type="project" value="UniProtKB-EC"/>
</dbReference>
<organism evidence="12 13">
    <name type="scientific">Tilletia caries</name>
    <name type="common">wheat bunt fungus</name>
    <dbReference type="NCBI Taxonomy" id="13290"/>
    <lineage>
        <taxon>Eukaryota</taxon>
        <taxon>Fungi</taxon>
        <taxon>Dikarya</taxon>
        <taxon>Basidiomycota</taxon>
        <taxon>Ustilaginomycotina</taxon>
        <taxon>Exobasidiomycetes</taxon>
        <taxon>Tilletiales</taxon>
        <taxon>Tilletiaceae</taxon>
        <taxon>Tilletia</taxon>
    </lineage>
</organism>
<evidence type="ECO:0000259" key="10">
    <source>
        <dbReference type="SMART" id="SM00849"/>
    </source>
</evidence>
<dbReference type="Proteomes" id="UP000836402">
    <property type="component" value="Unassembled WGS sequence"/>
</dbReference>
<dbReference type="Gene3D" id="3.60.15.10">
    <property type="entry name" value="Ribonuclease Z/Hydroxyacylglutathione hydrolase-like"/>
    <property type="match status" value="1"/>
</dbReference>
<reference evidence="12" key="2">
    <citation type="journal article" date="2019" name="IMA Fungus">
        <title>Genome sequencing and comparison of five Tilletia species to identify candidate genes for the detection of regulated species infecting wheat.</title>
        <authorList>
            <person name="Nguyen H.D.T."/>
            <person name="Sultana T."/>
            <person name="Kesanakurti P."/>
            <person name="Hambleton S."/>
        </authorList>
    </citation>
    <scope>NUCLEOTIDE SEQUENCE</scope>
    <source>
        <strain evidence="12">DAOMC 238032</strain>
    </source>
</reference>
<evidence type="ECO:0000256" key="2">
    <source>
        <dbReference type="ARBA" id="ARBA00001947"/>
    </source>
</evidence>
<evidence type="ECO:0000256" key="3">
    <source>
        <dbReference type="ARBA" id="ARBA00004963"/>
    </source>
</evidence>
<evidence type="ECO:0000256" key="5">
    <source>
        <dbReference type="ARBA" id="ARBA00011917"/>
    </source>
</evidence>
<comment type="caution">
    <text evidence="12">The sequence shown here is derived from an EMBL/GenBank/DDBJ whole genome shotgun (WGS) entry which is preliminary data.</text>
</comment>
<keyword evidence="8" id="KW-0862">Zinc</keyword>
<dbReference type="Pfam" id="PF00753">
    <property type="entry name" value="Lactamase_B"/>
    <property type="match status" value="1"/>
</dbReference>
<accession>A0A177V6C7</accession>
<evidence type="ECO:0000256" key="1">
    <source>
        <dbReference type="ARBA" id="ARBA00001623"/>
    </source>
</evidence>
<dbReference type="PANTHER" id="PTHR11935:SF94">
    <property type="entry name" value="TENZING NORGAY, ISOFORM C"/>
    <property type="match status" value="1"/>
</dbReference>
<evidence type="ECO:0000256" key="8">
    <source>
        <dbReference type="ARBA" id="ARBA00022833"/>
    </source>
</evidence>
<dbReference type="InterPro" id="IPR032282">
    <property type="entry name" value="HAGH_C"/>
</dbReference>
<dbReference type="Pfam" id="PF16123">
    <property type="entry name" value="HAGH_C"/>
    <property type="match status" value="1"/>
</dbReference>
<dbReference type="AlphaFoldDB" id="A0A177V6C7"/>
<keyword evidence="6" id="KW-0479">Metal-binding</keyword>
<evidence type="ECO:0000256" key="6">
    <source>
        <dbReference type="ARBA" id="ARBA00022723"/>
    </source>
</evidence>
<dbReference type="EC" id="3.1.2.6" evidence="5"/>
<dbReference type="SMART" id="SM00849">
    <property type="entry name" value="Lactamase_B"/>
    <property type="match status" value="1"/>
</dbReference>
<evidence type="ECO:0000256" key="7">
    <source>
        <dbReference type="ARBA" id="ARBA00022801"/>
    </source>
</evidence>
<dbReference type="PANTHER" id="PTHR11935">
    <property type="entry name" value="BETA LACTAMASE DOMAIN"/>
    <property type="match status" value="1"/>
</dbReference>
<evidence type="ECO:0000313" key="11">
    <source>
        <dbReference type="EMBL" id="CAD6955014.1"/>
    </source>
</evidence>
<comment type="similarity">
    <text evidence="4">Belongs to the metallo-beta-lactamase superfamily. Glyoxalase II family.</text>
</comment>
<dbReference type="GO" id="GO:0046872">
    <property type="term" value="F:metal ion binding"/>
    <property type="evidence" value="ECO:0007669"/>
    <property type="project" value="UniProtKB-KW"/>
</dbReference>
<dbReference type="UniPathway" id="UPA00619">
    <property type="reaction ID" value="UER00676"/>
</dbReference>
<keyword evidence="14" id="KW-1185">Reference proteome</keyword>
<evidence type="ECO:0000256" key="4">
    <source>
        <dbReference type="ARBA" id="ARBA00006759"/>
    </source>
</evidence>
<protein>
    <recommendedName>
        <fullName evidence="5">hydroxyacylglutathione hydrolase</fullName>
        <ecNumber evidence="5">3.1.2.6</ecNumber>
    </recommendedName>
    <alternativeName>
        <fullName evidence="9">Glyoxalase II</fullName>
    </alternativeName>
</protein>
<evidence type="ECO:0000313" key="14">
    <source>
        <dbReference type="Proteomes" id="UP000836402"/>
    </source>
</evidence>
<evidence type="ECO:0000256" key="9">
    <source>
        <dbReference type="ARBA" id="ARBA00031044"/>
    </source>
</evidence>
<evidence type="ECO:0000313" key="13">
    <source>
        <dbReference type="Proteomes" id="UP000077671"/>
    </source>
</evidence>
<dbReference type="CDD" id="cd07723">
    <property type="entry name" value="hydroxyacylglutathione_hydrolase_MBL-fold"/>
    <property type="match status" value="1"/>
</dbReference>
<dbReference type="InterPro" id="IPR036866">
    <property type="entry name" value="RibonucZ/Hydroxyglut_hydro"/>
</dbReference>
<reference evidence="11" key="3">
    <citation type="submission" date="2020-10" db="EMBL/GenBank/DDBJ databases">
        <authorList>
            <person name="Sedaghatjoo S."/>
        </authorList>
    </citation>
    <scope>NUCLEOTIDE SEQUENCE</scope>
    <source>
        <strain evidence="11">AZH3</strain>
    </source>
</reference>
<evidence type="ECO:0000313" key="12">
    <source>
        <dbReference type="EMBL" id="KAE8262788.1"/>
    </source>
</evidence>
<sequence>MRTALTRLFPRHSRLASTLKPSPRASSPFAAYLHTTPSPQMKIVPVLVREDNYAYLVIDSAHPTKGVFVDPYTLSTVQDRARKEAVEDVVGCITTHHHHDHSGGNADFANAYPSAPIYGGSDQVPKRTHPVQDGSSFPLFPGSSIKVTCHATPCHTQDSIAFFLEDEREKIGEGEVKRGVFTGDTLFVSGCGRFFEGEPHEMDTALNKVLASLPDDTIVYCGHEYTRSNVAFSLGVLPNRPAIQALAEFVRSGKNGGVTTGQFTIGDEKKHNVFMLVRDAEVAERMGLGGAEGKQGAADPIEVMRALREAKNAGKMLAKI</sequence>
<comment type="cofactor">
    <cofactor evidence="2">
        <name>Zn(2+)</name>
        <dbReference type="ChEBI" id="CHEBI:29105"/>
    </cofactor>
</comment>
<comment type="pathway">
    <text evidence="3">Secondary metabolite metabolism; methylglyoxal degradation; (R)-lactate from methylglyoxal: step 2/2.</text>
</comment>